<keyword evidence="4" id="KW-1185">Reference proteome</keyword>
<keyword evidence="1" id="KW-0611">Plant defense</keyword>
<dbReference type="Proteomes" id="UP000026915">
    <property type="component" value="Chromosome 1"/>
</dbReference>
<organism evidence="3 4">
    <name type="scientific">Theobroma cacao</name>
    <name type="common">Cacao</name>
    <name type="synonym">Cocoa</name>
    <dbReference type="NCBI Taxonomy" id="3641"/>
    <lineage>
        <taxon>Eukaryota</taxon>
        <taxon>Viridiplantae</taxon>
        <taxon>Streptophyta</taxon>
        <taxon>Embryophyta</taxon>
        <taxon>Tracheophyta</taxon>
        <taxon>Spermatophyta</taxon>
        <taxon>Magnoliopsida</taxon>
        <taxon>eudicotyledons</taxon>
        <taxon>Gunneridae</taxon>
        <taxon>Pentapetalae</taxon>
        <taxon>rosids</taxon>
        <taxon>malvids</taxon>
        <taxon>Malvales</taxon>
        <taxon>Malvaceae</taxon>
        <taxon>Byttnerioideae</taxon>
        <taxon>Theobroma</taxon>
    </lineage>
</organism>
<gene>
    <name evidence="3" type="ORF">TCM_005918</name>
</gene>
<dbReference type="InterPro" id="IPR057135">
    <property type="entry name" value="At4g27190-like_LRR"/>
</dbReference>
<feature type="non-terminal residue" evidence="3">
    <location>
        <position position="1"/>
    </location>
</feature>
<dbReference type="eggNOG" id="KOG4658">
    <property type="taxonomic scope" value="Eukaryota"/>
</dbReference>
<dbReference type="PANTHER" id="PTHR36766:SF40">
    <property type="entry name" value="DISEASE RESISTANCE PROTEIN RGA3"/>
    <property type="match status" value="1"/>
</dbReference>
<dbReference type="HOGENOM" id="CLU_1498874_0_0_1"/>
<dbReference type="InParanoid" id="A0A061E3A5"/>
<dbReference type="EMBL" id="CM001879">
    <property type="protein sequence ID" value="EOX96728.1"/>
    <property type="molecule type" value="Genomic_DNA"/>
</dbReference>
<dbReference type="AlphaFoldDB" id="A0A061E3A5"/>
<protein>
    <recommendedName>
        <fullName evidence="2">Disease resistance protein At4g27190-like leucine-rich repeats domain-containing protein</fullName>
    </recommendedName>
</protein>
<dbReference type="OMA" id="HFPICAS"/>
<evidence type="ECO:0000259" key="2">
    <source>
        <dbReference type="Pfam" id="PF23247"/>
    </source>
</evidence>
<name>A0A061E3A5_THECC</name>
<dbReference type="InterPro" id="IPR032675">
    <property type="entry name" value="LRR_dom_sf"/>
</dbReference>
<evidence type="ECO:0000256" key="1">
    <source>
        <dbReference type="ARBA" id="ARBA00022821"/>
    </source>
</evidence>
<dbReference type="GO" id="GO:0006952">
    <property type="term" value="P:defense response"/>
    <property type="evidence" value="ECO:0007669"/>
    <property type="project" value="UniProtKB-KW"/>
</dbReference>
<dbReference type="Pfam" id="PF23247">
    <property type="entry name" value="LRR_RPS2"/>
    <property type="match status" value="1"/>
</dbReference>
<reference evidence="3 4" key="1">
    <citation type="journal article" date="2013" name="Genome Biol.">
        <title>The genome sequence of the most widely cultivated cacao type and its use to identify candidate genes regulating pod color.</title>
        <authorList>
            <person name="Motamayor J.C."/>
            <person name="Mockaitis K."/>
            <person name="Schmutz J."/>
            <person name="Haiminen N."/>
            <person name="Iii D.L."/>
            <person name="Cornejo O."/>
            <person name="Findley S.D."/>
            <person name="Zheng P."/>
            <person name="Utro F."/>
            <person name="Royaert S."/>
            <person name="Saski C."/>
            <person name="Jenkins J."/>
            <person name="Podicheti R."/>
            <person name="Zhao M."/>
            <person name="Scheffler B.E."/>
            <person name="Stack J.C."/>
            <person name="Feltus F.A."/>
            <person name="Mustiga G.M."/>
            <person name="Amores F."/>
            <person name="Phillips W."/>
            <person name="Marelli J.P."/>
            <person name="May G.D."/>
            <person name="Shapiro H."/>
            <person name="Ma J."/>
            <person name="Bustamante C.D."/>
            <person name="Schnell R.J."/>
            <person name="Main D."/>
            <person name="Gilbert D."/>
            <person name="Parida L."/>
            <person name="Kuhn D.N."/>
        </authorList>
    </citation>
    <scope>NUCLEOTIDE SEQUENCE [LARGE SCALE GENOMIC DNA]</scope>
    <source>
        <strain evidence="4">cv. Matina 1-6</strain>
    </source>
</reference>
<feature type="domain" description="Disease resistance protein At4g27190-like leucine-rich repeats" evidence="2">
    <location>
        <begin position="25"/>
        <end position="160"/>
    </location>
</feature>
<dbReference type="Gene3D" id="3.80.10.10">
    <property type="entry name" value="Ribonuclease Inhibitor"/>
    <property type="match status" value="1"/>
</dbReference>
<evidence type="ECO:0000313" key="3">
    <source>
        <dbReference type="EMBL" id="EOX96728.1"/>
    </source>
</evidence>
<sequence length="198" mass="22603">YTKVNQFGRHKDPVLKWENWSQPQAFEAANKSFPHLQELVTWNCPKLVEALPNSLTSLVKLSICECPQLAASFLSLPSLCELNLEQCNEQFLARFINLTALARLKIENISNLSYLPKDFTCLVSLERLEVEDCGQLTSLLQEGARLENLSCLKRLAIMKCPQLSWLIDDEDQLPSSLEYLEIEDCTELEKFPNGLEKL</sequence>
<accession>A0A061E3A5</accession>
<proteinExistence type="predicted"/>
<evidence type="ECO:0000313" key="4">
    <source>
        <dbReference type="Proteomes" id="UP000026915"/>
    </source>
</evidence>
<dbReference type="SUPFAM" id="SSF52047">
    <property type="entry name" value="RNI-like"/>
    <property type="match status" value="1"/>
</dbReference>
<dbReference type="Gramene" id="EOX96728">
    <property type="protein sequence ID" value="EOX96728"/>
    <property type="gene ID" value="TCM_005918"/>
</dbReference>
<dbReference type="PANTHER" id="PTHR36766">
    <property type="entry name" value="PLANT BROAD-SPECTRUM MILDEW RESISTANCE PROTEIN RPW8"/>
    <property type="match status" value="1"/>
</dbReference>